<evidence type="ECO:0000313" key="2">
    <source>
        <dbReference type="Proteomes" id="UP000053144"/>
    </source>
</evidence>
<name>A0A0L9UQT3_PHAAN</name>
<sequence>MDADFTNCEREQRQLFVMNSIRAPRSGSGVATKSSPGVIRVAVPNDCHQQSQVNGINTIIFPTCCPLSEATEELPYD</sequence>
<accession>A0A0L9UQT3</accession>
<organism evidence="1 2">
    <name type="scientific">Phaseolus angularis</name>
    <name type="common">Azuki bean</name>
    <name type="synonym">Vigna angularis</name>
    <dbReference type="NCBI Taxonomy" id="3914"/>
    <lineage>
        <taxon>Eukaryota</taxon>
        <taxon>Viridiplantae</taxon>
        <taxon>Streptophyta</taxon>
        <taxon>Embryophyta</taxon>
        <taxon>Tracheophyta</taxon>
        <taxon>Spermatophyta</taxon>
        <taxon>Magnoliopsida</taxon>
        <taxon>eudicotyledons</taxon>
        <taxon>Gunneridae</taxon>
        <taxon>Pentapetalae</taxon>
        <taxon>rosids</taxon>
        <taxon>fabids</taxon>
        <taxon>Fabales</taxon>
        <taxon>Fabaceae</taxon>
        <taxon>Papilionoideae</taxon>
        <taxon>50 kb inversion clade</taxon>
        <taxon>NPAAA clade</taxon>
        <taxon>indigoferoid/millettioid clade</taxon>
        <taxon>Phaseoleae</taxon>
        <taxon>Vigna</taxon>
    </lineage>
</organism>
<dbReference type="AlphaFoldDB" id="A0A0L9UQT3"/>
<reference evidence="2" key="1">
    <citation type="journal article" date="2015" name="Proc. Natl. Acad. Sci. U.S.A.">
        <title>Genome sequencing of adzuki bean (Vigna angularis) provides insight into high starch and low fat accumulation and domestication.</title>
        <authorList>
            <person name="Yang K."/>
            <person name="Tian Z."/>
            <person name="Chen C."/>
            <person name="Luo L."/>
            <person name="Zhao B."/>
            <person name="Wang Z."/>
            <person name="Yu L."/>
            <person name="Li Y."/>
            <person name="Sun Y."/>
            <person name="Li W."/>
            <person name="Chen Y."/>
            <person name="Li Y."/>
            <person name="Zhang Y."/>
            <person name="Ai D."/>
            <person name="Zhao J."/>
            <person name="Shang C."/>
            <person name="Ma Y."/>
            <person name="Wu B."/>
            <person name="Wang M."/>
            <person name="Gao L."/>
            <person name="Sun D."/>
            <person name="Zhang P."/>
            <person name="Guo F."/>
            <person name="Wang W."/>
            <person name="Li Y."/>
            <person name="Wang J."/>
            <person name="Varshney R.K."/>
            <person name="Wang J."/>
            <person name="Ling H.Q."/>
            <person name="Wan P."/>
        </authorList>
    </citation>
    <scope>NUCLEOTIDE SEQUENCE</scope>
    <source>
        <strain evidence="2">cv. Jingnong 6</strain>
    </source>
</reference>
<dbReference type="Proteomes" id="UP000053144">
    <property type="component" value="Chromosome 6"/>
</dbReference>
<gene>
    <name evidence="1" type="ORF">LR48_Vigan06g035700</name>
</gene>
<dbReference type="Gramene" id="KOM45051">
    <property type="protein sequence ID" value="KOM45051"/>
    <property type="gene ID" value="LR48_Vigan06g035700"/>
</dbReference>
<proteinExistence type="predicted"/>
<protein>
    <submittedName>
        <fullName evidence="1">Uncharacterized protein</fullName>
    </submittedName>
</protein>
<evidence type="ECO:0000313" key="1">
    <source>
        <dbReference type="EMBL" id="KOM45051.1"/>
    </source>
</evidence>
<dbReference type="EMBL" id="CM003376">
    <property type="protein sequence ID" value="KOM45051.1"/>
    <property type="molecule type" value="Genomic_DNA"/>
</dbReference>